<proteinExistence type="predicted"/>
<comment type="caution">
    <text evidence="1">The sequence shown here is derived from an EMBL/GenBank/DDBJ whole genome shotgun (WGS) entry which is preliminary data.</text>
</comment>
<reference evidence="1 2" key="1">
    <citation type="journal article" date="2015" name="Stand. Genomic Sci.">
        <title>High quality draft genome sequence of the moderately halophilic bacterium Pontibacillus yanchengensis Y32(T) and comparison among Pontibacillus genomes.</title>
        <authorList>
            <person name="Huang J."/>
            <person name="Qiao Z.X."/>
            <person name="Tang J.W."/>
            <person name="Wang G."/>
        </authorList>
    </citation>
    <scope>NUCLEOTIDE SEQUENCE [LARGE SCALE GENOMIC DNA]</scope>
    <source>
        <strain evidence="1 2">Y32</strain>
    </source>
</reference>
<accession>A0A0A2TCQ1</accession>
<dbReference type="AlphaFoldDB" id="A0A0A2TCQ1"/>
<dbReference type="OrthoDB" id="2973653at2"/>
<organism evidence="1 2">
    <name type="scientific">Pontibacillus yanchengensis Y32</name>
    <dbReference type="NCBI Taxonomy" id="1385514"/>
    <lineage>
        <taxon>Bacteria</taxon>
        <taxon>Bacillati</taxon>
        <taxon>Bacillota</taxon>
        <taxon>Bacilli</taxon>
        <taxon>Bacillales</taxon>
        <taxon>Bacillaceae</taxon>
        <taxon>Pontibacillus</taxon>
    </lineage>
</organism>
<sequence length="139" mass="15783">MSITIMMVGCSSEQSNNQEVREKIEAYITESLEYEAGSYVKVNSQIVMRGSGELLSVETRQIKDYFTKQGSYIKTKLIRSSSDKKNDEEQVVKKGPITILLPEDFSLDESATFPSGEKLEEKEKEKVKQHILATFDEAF</sequence>
<protein>
    <submittedName>
        <fullName evidence="1">Uncharacterized protein</fullName>
    </submittedName>
</protein>
<dbReference type="EMBL" id="AVBF01000015">
    <property type="protein sequence ID" value="KGP73304.1"/>
    <property type="molecule type" value="Genomic_DNA"/>
</dbReference>
<gene>
    <name evidence="1" type="ORF">N782_06480</name>
</gene>
<dbReference type="eggNOG" id="ENOG5034686">
    <property type="taxonomic scope" value="Bacteria"/>
</dbReference>
<evidence type="ECO:0000313" key="2">
    <source>
        <dbReference type="Proteomes" id="UP000030147"/>
    </source>
</evidence>
<dbReference type="Proteomes" id="UP000030147">
    <property type="component" value="Unassembled WGS sequence"/>
</dbReference>
<evidence type="ECO:0000313" key="1">
    <source>
        <dbReference type="EMBL" id="KGP73304.1"/>
    </source>
</evidence>
<name>A0A0A2TCQ1_9BACI</name>
<dbReference type="RefSeq" id="WP_036818003.1">
    <property type="nucleotide sequence ID" value="NZ_AVBF01000015.1"/>
</dbReference>
<keyword evidence="2" id="KW-1185">Reference proteome</keyword>